<sequence length="175" mass="19873">MSGRRGELARPTAKATSAEASMRAPSSSGWQSEREYLMEKRKQLLKRAFFYGVCIELDVSPRSVTKNATLVPKLKGLTFWLTGRMEGSSEEEKHFLVLEEHISVSQMSPYIYLEIVGHAPPWCRVKSPRVEKLVLMQTNESFGMAAQSSDCLDQSVRYKRWSKYCWLIKTGSCPG</sequence>
<evidence type="ECO:0000313" key="2">
    <source>
        <dbReference type="EMBL" id="KAF4657080.1"/>
    </source>
</evidence>
<dbReference type="Proteomes" id="UP000591131">
    <property type="component" value="Unassembled WGS sequence"/>
</dbReference>
<reference evidence="2 3" key="1">
    <citation type="submission" date="2020-04" db="EMBL/GenBank/DDBJ databases">
        <title>Perkinsus chesapeaki whole genome sequence.</title>
        <authorList>
            <person name="Bogema D.R."/>
        </authorList>
    </citation>
    <scope>NUCLEOTIDE SEQUENCE [LARGE SCALE GENOMIC DNA]</scope>
    <source>
        <strain evidence="2">ATCC PRA-425</strain>
    </source>
</reference>
<dbReference type="AlphaFoldDB" id="A0A7J6LDM5"/>
<protein>
    <submittedName>
        <fullName evidence="2">Uncharacterized protein</fullName>
    </submittedName>
</protein>
<accession>A0A7J6LDM5</accession>
<name>A0A7J6LDM5_PERCH</name>
<gene>
    <name evidence="2" type="ORF">FOL47_008620</name>
</gene>
<feature type="region of interest" description="Disordered" evidence="1">
    <location>
        <begin position="1"/>
        <end position="27"/>
    </location>
</feature>
<evidence type="ECO:0000256" key="1">
    <source>
        <dbReference type="SAM" id="MobiDB-lite"/>
    </source>
</evidence>
<keyword evidence="3" id="KW-1185">Reference proteome</keyword>
<feature type="compositionally biased region" description="Polar residues" evidence="1">
    <location>
        <begin position="14"/>
        <end position="27"/>
    </location>
</feature>
<comment type="caution">
    <text evidence="2">The sequence shown here is derived from an EMBL/GenBank/DDBJ whole genome shotgun (WGS) entry which is preliminary data.</text>
</comment>
<organism evidence="2 3">
    <name type="scientific">Perkinsus chesapeaki</name>
    <name type="common">Clam parasite</name>
    <name type="synonym">Perkinsus andrewsi</name>
    <dbReference type="NCBI Taxonomy" id="330153"/>
    <lineage>
        <taxon>Eukaryota</taxon>
        <taxon>Sar</taxon>
        <taxon>Alveolata</taxon>
        <taxon>Perkinsozoa</taxon>
        <taxon>Perkinsea</taxon>
        <taxon>Perkinsida</taxon>
        <taxon>Perkinsidae</taxon>
        <taxon>Perkinsus</taxon>
    </lineage>
</organism>
<dbReference type="EMBL" id="JAAPAO010000561">
    <property type="protein sequence ID" value="KAF4657080.1"/>
    <property type="molecule type" value="Genomic_DNA"/>
</dbReference>
<proteinExistence type="predicted"/>
<evidence type="ECO:0000313" key="3">
    <source>
        <dbReference type="Proteomes" id="UP000591131"/>
    </source>
</evidence>